<dbReference type="STRING" id="1618364.UX86_C0015G0001"/>
<proteinExistence type="predicted"/>
<comment type="caution">
    <text evidence="1">The sequence shown here is derived from an EMBL/GenBank/DDBJ whole genome shotgun (WGS) entry which is preliminary data.</text>
</comment>
<dbReference type="Proteomes" id="UP000034502">
    <property type="component" value="Unassembled WGS sequence"/>
</dbReference>
<sequence length="141" mass="15419">MGVERGSSPLESFEWEGQVEPVSYVTTENVAPGVRCEVYTFVNDPTTKDLGIIFVEPGHATPRQRVLQGEVTYEGYISGEGVKLEIVRKDGSMVTLLAQSGLAVAVMVGDIMQWRAGANSPLKAFEVCFPPYAEGRYETVE</sequence>
<accession>A0A0G1S3E9</accession>
<evidence type="ECO:0008006" key="3">
    <source>
        <dbReference type="Google" id="ProtNLM"/>
    </source>
</evidence>
<organism evidence="1 2">
    <name type="scientific">Candidatus Amesbacteria bacterium GW2011_GWC1_47_15</name>
    <dbReference type="NCBI Taxonomy" id="1618364"/>
    <lineage>
        <taxon>Bacteria</taxon>
        <taxon>Candidatus Amesiibacteriota</taxon>
    </lineage>
</organism>
<dbReference type="EMBL" id="LCNU01000015">
    <property type="protein sequence ID" value="KKU63911.1"/>
    <property type="molecule type" value="Genomic_DNA"/>
</dbReference>
<evidence type="ECO:0000313" key="1">
    <source>
        <dbReference type="EMBL" id="KKU63911.1"/>
    </source>
</evidence>
<name>A0A0G1S3E9_9BACT</name>
<gene>
    <name evidence="1" type="ORF">UX86_C0015G0001</name>
</gene>
<reference evidence="1 2" key="1">
    <citation type="journal article" date="2015" name="Nature">
        <title>rRNA introns, odd ribosomes, and small enigmatic genomes across a large radiation of phyla.</title>
        <authorList>
            <person name="Brown C.T."/>
            <person name="Hug L.A."/>
            <person name="Thomas B.C."/>
            <person name="Sharon I."/>
            <person name="Castelle C.J."/>
            <person name="Singh A."/>
            <person name="Wilkins M.J."/>
            <person name="Williams K.H."/>
            <person name="Banfield J.F."/>
        </authorList>
    </citation>
    <scope>NUCLEOTIDE SEQUENCE [LARGE SCALE GENOMIC DNA]</scope>
</reference>
<dbReference type="AlphaFoldDB" id="A0A0G1S3E9"/>
<evidence type="ECO:0000313" key="2">
    <source>
        <dbReference type="Proteomes" id="UP000034502"/>
    </source>
</evidence>
<protein>
    <recommendedName>
        <fullName evidence="3">DUF985 domain-containing protein</fullName>
    </recommendedName>
</protein>